<evidence type="ECO:0000313" key="3">
    <source>
        <dbReference type="Proteomes" id="UP001497623"/>
    </source>
</evidence>
<keyword evidence="3" id="KW-1185">Reference proteome</keyword>
<dbReference type="EMBL" id="CAXKWB010000759">
    <property type="protein sequence ID" value="CAL4062169.1"/>
    <property type="molecule type" value="Genomic_DNA"/>
</dbReference>
<dbReference type="AlphaFoldDB" id="A0AAV2PNT7"/>
<accession>A0AAV2PNT7</accession>
<feature type="compositionally biased region" description="Low complexity" evidence="1">
    <location>
        <begin position="67"/>
        <end position="82"/>
    </location>
</feature>
<feature type="compositionally biased region" description="Polar residues" evidence="1">
    <location>
        <begin position="92"/>
        <end position="108"/>
    </location>
</feature>
<dbReference type="Proteomes" id="UP001497623">
    <property type="component" value="Unassembled WGS sequence"/>
</dbReference>
<protein>
    <submittedName>
        <fullName evidence="2">Uncharacterized protein</fullName>
    </submittedName>
</protein>
<feature type="region of interest" description="Disordered" evidence="1">
    <location>
        <begin position="60"/>
        <end position="134"/>
    </location>
</feature>
<feature type="region of interest" description="Disordered" evidence="1">
    <location>
        <begin position="1"/>
        <end position="43"/>
    </location>
</feature>
<sequence length="134" mass="14299">MSGEQNLSDTEDSFSSIKLKTESENDDSYIDDDDISNTQLTSDSIGFNPVIYHIAGSLEDPIANSTPLGSPNSSPKGKPPTGIVKDRLERISNLSADSIPSSSELSSKTQKRLTRATTGGKLNISNLTPIEQIG</sequence>
<reference evidence="2 3" key="1">
    <citation type="submission" date="2024-05" db="EMBL/GenBank/DDBJ databases">
        <authorList>
            <person name="Wallberg A."/>
        </authorList>
    </citation>
    <scope>NUCLEOTIDE SEQUENCE [LARGE SCALE GENOMIC DNA]</scope>
</reference>
<feature type="compositionally biased region" description="Polar residues" evidence="1">
    <location>
        <begin position="123"/>
        <end position="134"/>
    </location>
</feature>
<name>A0AAV2PNT7_MEGNR</name>
<comment type="caution">
    <text evidence="2">The sequence shown here is derived from an EMBL/GenBank/DDBJ whole genome shotgun (WGS) entry which is preliminary data.</text>
</comment>
<organism evidence="2 3">
    <name type="scientific">Meganyctiphanes norvegica</name>
    <name type="common">Northern krill</name>
    <name type="synonym">Thysanopoda norvegica</name>
    <dbReference type="NCBI Taxonomy" id="48144"/>
    <lineage>
        <taxon>Eukaryota</taxon>
        <taxon>Metazoa</taxon>
        <taxon>Ecdysozoa</taxon>
        <taxon>Arthropoda</taxon>
        <taxon>Crustacea</taxon>
        <taxon>Multicrustacea</taxon>
        <taxon>Malacostraca</taxon>
        <taxon>Eumalacostraca</taxon>
        <taxon>Eucarida</taxon>
        <taxon>Euphausiacea</taxon>
        <taxon>Euphausiidae</taxon>
        <taxon>Meganyctiphanes</taxon>
    </lineage>
</organism>
<feature type="compositionally biased region" description="Acidic residues" evidence="1">
    <location>
        <begin position="24"/>
        <end position="35"/>
    </location>
</feature>
<gene>
    <name evidence="2" type="ORF">MNOR_LOCUS2468</name>
</gene>
<evidence type="ECO:0000313" key="2">
    <source>
        <dbReference type="EMBL" id="CAL4062169.1"/>
    </source>
</evidence>
<evidence type="ECO:0000256" key="1">
    <source>
        <dbReference type="SAM" id="MobiDB-lite"/>
    </source>
</evidence>
<feature type="compositionally biased region" description="Polar residues" evidence="1">
    <location>
        <begin position="1"/>
        <end position="18"/>
    </location>
</feature>
<proteinExistence type="predicted"/>
<feature type="non-terminal residue" evidence="2">
    <location>
        <position position="134"/>
    </location>
</feature>